<accession>A0A292Q0J8</accession>
<sequence>MLERRNLTHPVTKKSLEFSLLKCGPLNASASLTLGYSSLGDSTAYGCLPTLPHIIRPQRSTDGGFGGSKNVNDIILTRGGVADQSGPCSPASPPSTVAEGSGSRNVGPHWMVAYGRNEYFTGRQESISRIQELSEGNSHNRISLYGSGGAGKSQLAIEYVYRNEGLRNIFWVHGSSFLSFSQGFGSISQYIDTPDSSAGATEHGLLSNVKRWLES</sequence>
<dbReference type="Proteomes" id="UP001412239">
    <property type="component" value="Unassembled WGS sequence"/>
</dbReference>
<keyword evidence="3" id="KW-1185">Reference proteome</keyword>
<evidence type="ECO:0000256" key="1">
    <source>
        <dbReference type="SAM" id="MobiDB-lite"/>
    </source>
</evidence>
<dbReference type="Gene3D" id="3.40.50.300">
    <property type="entry name" value="P-loop containing nucleotide triphosphate hydrolases"/>
    <property type="match status" value="1"/>
</dbReference>
<reference evidence="2" key="1">
    <citation type="submission" date="2015-10" db="EMBL/GenBank/DDBJ databases">
        <authorList>
            <person name="Regsiter A."/>
            <person name="william w."/>
        </authorList>
    </citation>
    <scope>NUCLEOTIDE SEQUENCE</scope>
    <source>
        <strain evidence="2">Montdore</strain>
    </source>
</reference>
<dbReference type="SUPFAM" id="SSF52540">
    <property type="entry name" value="P-loop containing nucleoside triphosphate hydrolases"/>
    <property type="match status" value="1"/>
</dbReference>
<evidence type="ECO:0000313" key="2">
    <source>
        <dbReference type="EMBL" id="CUS12187.1"/>
    </source>
</evidence>
<feature type="region of interest" description="Disordered" evidence="1">
    <location>
        <begin position="81"/>
        <end position="103"/>
    </location>
</feature>
<evidence type="ECO:0000313" key="3">
    <source>
        <dbReference type="Proteomes" id="UP001412239"/>
    </source>
</evidence>
<dbReference type="AlphaFoldDB" id="A0A292Q0J8"/>
<organism evidence="2 3">
    <name type="scientific">Tuber aestivum</name>
    <name type="common">summer truffle</name>
    <dbReference type="NCBI Taxonomy" id="59557"/>
    <lineage>
        <taxon>Eukaryota</taxon>
        <taxon>Fungi</taxon>
        <taxon>Dikarya</taxon>
        <taxon>Ascomycota</taxon>
        <taxon>Pezizomycotina</taxon>
        <taxon>Pezizomycetes</taxon>
        <taxon>Pezizales</taxon>
        <taxon>Tuberaceae</taxon>
        <taxon>Tuber</taxon>
    </lineage>
</organism>
<protein>
    <recommendedName>
        <fullName evidence="4">NB-ARC domain-containing protein</fullName>
    </recommendedName>
</protein>
<evidence type="ECO:0008006" key="4">
    <source>
        <dbReference type="Google" id="ProtNLM"/>
    </source>
</evidence>
<proteinExistence type="predicted"/>
<feature type="non-terminal residue" evidence="2">
    <location>
        <position position="1"/>
    </location>
</feature>
<name>A0A292Q0J8_9PEZI</name>
<dbReference type="EMBL" id="LN890999">
    <property type="protein sequence ID" value="CUS12187.1"/>
    <property type="molecule type" value="Genomic_DNA"/>
</dbReference>
<dbReference type="InterPro" id="IPR027417">
    <property type="entry name" value="P-loop_NTPase"/>
</dbReference>
<gene>
    <name evidence="2" type="ORF">GSTUAT00003699001</name>
</gene>